<keyword evidence="2" id="KW-0238">DNA-binding</keyword>
<dbReference type="Proteomes" id="UP000479190">
    <property type="component" value="Unassembled WGS sequence"/>
</dbReference>
<evidence type="ECO:0000313" key="11">
    <source>
        <dbReference type="Proteomes" id="UP000479190"/>
    </source>
</evidence>
<dbReference type="InterPro" id="IPR027417">
    <property type="entry name" value="P-loop_NTPase"/>
</dbReference>
<evidence type="ECO:0000256" key="4">
    <source>
        <dbReference type="ARBA" id="ARBA00023242"/>
    </source>
</evidence>
<dbReference type="Pfam" id="PF00271">
    <property type="entry name" value="Helicase_C"/>
    <property type="match status" value="1"/>
</dbReference>
<dbReference type="SMART" id="SM00490">
    <property type="entry name" value="HELICc"/>
    <property type="match status" value="1"/>
</dbReference>
<dbReference type="InterPro" id="IPR001650">
    <property type="entry name" value="Helicase_C-like"/>
</dbReference>
<protein>
    <recommendedName>
        <fullName evidence="6">DNA 3'-5' helicase</fullName>
        <ecNumber evidence="6">5.6.2.4</ecNumber>
    </recommendedName>
    <alternativeName>
        <fullName evidence="7">DNA 3'-5' helicase BLM</fullName>
    </alternativeName>
</protein>
<organism evidence="10 11">
    <name type="scientific">Trichogramma brassicae</name>
    <dbReference type="NCBI Taxonomy" id="86971"/>
    <lineage>
        <taxon>Eukaryota</taxon>
        <taxon>Metazoa</taxon>
        <taxon>Ecdysozoa</taxon>
        <taxon>Arthropoda</taxon>
        <taxon>Hexapoda</taxon>
        <taxon>Insecta</taxon>
        <taxon>Pterygota</taxon>
        <taxon>Neoptera</taxon>
        <taxon>Endopterygota</taxon>
        <taxon>Hymenoptera</taxon>
        <taxon>Apocrita</taxon>
        <taxon>Proctotrupomorpha</taxon>
        <taxon>Chalcidoidea</taxon>
        <taxon>Trichogrammatidae</taxon>
        <taxon>Trichogramma</taxon>
    </lineage>
</organism>
<feature type="region of interest" description="Disordered" evidence="8">
    <location>
        <begin position="24"/>
        <end position="63"/>
    </location>
</feature>
<evidence type="ECO:0000256" key="5">
    <source>
        <dbReference type="ARBA" id="ARBA00034617"/>
    </source>
</evidence>
<dbReference type="SUPFAM" id="SSF52540">
    <property type="entry name" value="P-loop containing nucleoside triphosphate hydrolases"/>
    <property type="match status" value="1"/>
</dbReference>
<dbReference type="Gene3D" id="3.40.50.300">
    <property type="entry name" value="P-loop containing nucleotide triphosphate hydrolases"/>
    <property type="match status" value="1"/>
</dbReference>
<dbReference type="GO" id="GO:0043138">
    <property type="term" value="F:3'-5' DNA helicase activity"/>
    <property type="evidence" value="ECO:0007669"/>
    <property type="project" value="UniProtKB-EC"/>
</dbReference>
<sequence length="282" mass="31745">MRSTMKSPLSFVTEFNGRANVVGQATTSNFARGTGDDNNNRPDKTSERRPRSNASTTAAEAATYENESIDENILNCSSCTTTSSPSSVSCLIERMIRSPSGDTQSDTLPIEPTLKPRSERRAAECVQTSSSGPQQTEDDYFVVNLAGYMYENLGMDAKLNDWIKEVKSNPVMKPSRAVKVICATIAFGMGIDKPNVRFVIHAAMPKSIEGYYQESGRAGRDDDFIDDTELTQKNWEIDTEWTPNRAYNPSRPYKRSNHRIHRRSKKFKYDNFTNYVSTPMRK</sequence>
<dbReference type="EC" id="5.6.2.4" evidence="6"/>
<dbReference type="OrthoDB" id="10261556at2759"/>
<gene>
    <name evidence="10" type="ORF">TBRA_LOCUS7976</name>
</gene>
<feature type="compositionally biased region" description="Basic and acidic residues" evidence="8">
    <location>
        <begin position="34"/>
        <end position="50"/>
    </location>
</feature>
<name>A0A6H5IGE6_9HYME</name>
<dbReference type="GO" id="GO:0005694">
    <property type="term" value="C:chromosome"/>
    <property type="evidence" value="ECO:0007669"/>
    <property type="project" value="TreeGrafter"/>
</dbReference>
<dbReference type="GO" id="GO:0005737">
    <property type="term" value="C:cytoplasm"/>
    <property type="evidence" value="ECO:0007669"/>
    <property type="project" value="TreeGrafter"/>
</dbReference>
<dbReference type="PROSITE" id="PS51194">
    <property type="entry name" value="HELICASE_CTER"/>
    <property type="match status" value="1"/>
</dbReference>
<dbReference type="GO" id="GO:0000724">
    <property type="term" value="P:double-strand break repair via homologous recombination"/>
    <property type="evidence" value="ECO:0007669"/>
    <property type="project" value="TreeGrafter"/>
</dbReference>
<keyword evidence="3" id="KW-0413">Isomerase</keyword>
<evidence type="ECO:0000256" key="7">
    <source>
        <dbReference type="ARBA" id="ARBA00044542"/>
    </source>
</evidence>
<evidence type="ECO:0000256" key="1">
    <source>
        <dbReference type="ARBA" id="ARBA00005446"/>
    </source>
</evidence>
<dbReference type="GO" id="GO:0005634">
    <property type="term" value="C:nucleus"/>
    <property type="evidence" value="ECO:0007669"/>
    <property type="project" value="TreeGrafter"/>
</dbReference>
<dbReference type="PANTHER" id="PTHR13710:SF153">
    <property type="entry name" value="RECQ-LIKE DNA HELICASE BLM"/>
    <property type="match status" value="1"/>
</dbReference>
<dbReference type="GO" id="GO:0009378">
    <property type="term" value="F:four-way junction helicase activity"/>
    <property type="evidence" value="ECO:0007669"/>
    <property type="project" value="TreeGrafter"/>
</dbReference>
<evidence type="ECO:0000256" key="2">
    <source>
        <dbReference type="ARBA" id="ARBA00023125"/>
    </source>
</evidence>
<accession>A0A6H5IGE6</accession>
<dbReference type="PANTHER" id="PTHR13710">
    <property type="entry name" value="DNA HELICASE RECQ FAMILY MEMBER"/>
    <property type="match status" value="1"/>
</dbReference>
<comment type="similarity">
    <text evidence="1">Belongs to the helicase family. RecQ subfamily.</text>
</comment>
<dbReference type="AlphaFoldDB" id="A0A6H5IGE6"/>
<feature type="domain" description="Helicase C-terminal" evidence="9">
    <location>
        <begin position="91"/>
        <end position="268"/>
    </location>
</feature>
<keyword evidence="11" id="KW-1185">Reference proteome</keyword>
<comment type="catalytic activity">
    <reaction evidence="5">
        <text>Couples ATP hydrolysis with the unwinding of duplex DNA by translocating in the 3'-5' direction.</text>
        <dbReference type="EC" id="5.6.2.4"/>
    </reaction>
</comment>
<evidence type="ECO:0000256" key="6">
    <source>
        <dbReference type="ARBA" id="ARBA00034808"/>
    </source>
</evidence>
<reference evidence="10 11" key="1">
    <citation type="submission" date="2020-02" db="EMBL/GenBank/DDBJ databases">
        <authorList>
            <person name="Ferguson B K."/>
        </authorList>
    </citation>
    <scope>NUCLEOTIDE SEQUENCE [LARGE SCALE GENOMIC DNA]</scope>
</reference>
<evidence type="ECO:0000259" key="9">
    <source>
        <dbReference type="PROSITE" id="PS51194"/>
    </source>
</evidence>
<evidence type="ECO:0000256" key="8">
    <source>
        <dbReference type="SAM" id="MobiDB-lite"/>
    </source>
</evidence>
<feature type="compositionally biased region" description="Low complexity" evidence="8">
    <location>
        <begin position="52"/>
        <end position="63"/>
    </location>
</feature>
<dbReference type="EMBL" id="CADCXV010000806">
    <property type="protein sequence ID" value="CAB0036094.1"/>
    <property type="molecule type" value="Genomic_DNA"/>
</dbReference>
<dbReference type="GO" id="GO:0003677">
    <property type="term" value="F:DNA binding"/>
    <property type="evidence" value="ECO:0007669"/>
    <property type="project" value="UniProtKB-KW"/>
</dbReference>
<evidence type="ECO:0000256" key="3">
    <source>
        <dbReference type="ARBA" id="ARBA00023235"/>
    </source>
</evidence>
<proteinExistence type="inferred from homology"/>
<evidence type="ECO:0000313" key="10">
    <source>
        <dbReference type="EMBL" id="CAB0036094.1"/>
    </source>
</evidence>
<keyword evidence="4" id="KW-0539">Nucleus</keyword>